<evidence type="ECO:0000256" key="1">
    <source>
        <dbReference type="ARBA" id="ARBA00001946"/>
    </source>
</evidence>
<dbReference type="InterPro" id="IPR022953">
    <property type="entry name" value="ATP_PFK"/>
</dbReference>
<reference evidence="7" key="1">
    <citation type="journal article" date="2014" name="Front. Microbiol.">
        <title>High frequency of phylogenetically diverse reductive dehalogenase-homologous genes in deep subseafloor sedimentary metagenomes.</title>
        <authorList>
            <person name="Kawai M."/>
            <person name="Futagami T."/>
            <person name="Toyoda A."/>
            <person name="Takaki Y."/>
            <person name="Nishi S."/>
            <person name="Hori S."/>
            <person name="Arai W."/>
            <person name="Tsubouchi T."/>
            <person name="Morono Y."/>
            <person name="Uchiyama I."/>
            <person name="Ito T."/>
            <person name="Fujiyama A."/>
            <person name="Inagaki F."/>
            <person name="Takami H."/>
        </authorList>
    </citation>
    <scope>NUCLEOTIDE SEQUENCE</scope>
    <source>
        <strain evidence="7">Expedition CK06-06</strain>
    </source>
</reference>
<evidence type="ECO:0000259" key="6">
    <source>
        <dbReference type="Pfam" id="PF00365"/>
    </source>
</evidence>
<comment type="cofactor">
    <cofactor evidence="1">
        <name>Mg(2+)</name>
        <dbReference type="ChEBI" id="CHEBI:18420"/>
    </cofactor>
</comment>
<name>X0TXK5_9ZZZZ</name>
<dbReference type="GO" id="GO:0003872">
    <property type="term" value="F:6-phosphofructokinase activity"/>
    <property type="evidence" value="ECO:0007669"/>
    <property type="project" value="InterPro"/>
</dbReference>
<dbReference type="Gene3D" id="3.40.50.460">
    <property type="entry name" value="Phosphofructokinase domain"/>
    <property type="match status" value="1"/>
</dbReference>
<accession>X0TXK5</accession>
<feature type="domain" description="Phosphofructokinase" evidence="6">
    <location>
        <begin position="2"/>
        <end position="68"/>
    </location>
</feature>
<dbReference type="AlphaFoldDB" id="X0TXK5"/>
<evidence type="ECO:0000256" key="5">
    <source>
        <dbReference type="ARBA" id="ARBA00022842"/>
    </source>
</evidence>
<dbReference type="PRINTS" id="PR00476">
    <property type="entry name" value="PHFRCTKINASE"/>
</dbReference>
<dbReference type="InterPro" id="IPR000023">
    <property type="entry name" value="Phosphofructokinase_dom"/>
</dbReference>
<keyword evidence="4" id="KW-0418">Kinase</keyword>
<evidence type="ECO:0000256" key="4">
    <source>
        <dbReference type="ARBA" id="ARBA00022777"/>
    </source>
</evidence>
<comment type="caution">
    <text evidence="7">The sequence shown here is derived from an EMBL/GenBank/DDBJ whole genome shotgun (WGS) entry which is preliminary data.</text>
</comment>
<keyword evidence="2" id="KW-0808">Transferase</keyword>
<evidence type="ECO:0000256" key="3">
    <source>
        <dbReference type="ARBA" id="ARBA00022723"/>
    </source>
</evidence>
<feature type="non-terminal residue" evidence="7">
    <location>
        <position position="70"/>
    </location>
</feature>
<keyword evidence="3" id="KW-0479">Metal-binding</keyword>
<dbReference type="GO" id="GO:0046872">
    <property type="term" value="F:metal ion binding"/>
    <property type="evidence" value="ECO:0007669"/>
    <property type="project" value="UniProtKB-KW"/>
</dbReference>
<dbReference type="EMBL" id="BARS01014386">
    <property type="protein sequence ID" value="GAF92872.1"/>
    <property type="molecule type" value="Genomic_DNA"/>
</dbReference>
<organism evidence="7">
    <name type="scientific">marine sediment metagenome</name>
    <dbReference type="NCBI Taxonomy" id="412755"/>
    <lineage>
        <taxon>unclassified sequences</taxon>
        <taxon>metagenomes</taxon>
        <taxon>ecological metagenomes</taxon>
    </lineage>
</organism>
<dbReference type="InterPro" id="IPR035966">
    <property type="entry name" value="PKF_sf"/>
</dbReference>
<dbReference type="SUPFAM" id="SSF53784">
    <property type="entry name" value="Phosphofructokinase"/>
    <property type="match status" value="1"/>
</dbReference>
<proteinExistence type="predicted"/>
<dbReference type="UniPathway" id="UPA00109">
    <property type="reaction ID" value="UER00182"/>
</dbReference>
<dbReference type="Pfam" id="PF00365">
    <property type="entry name" value="PFK"/>
    <property type="match status" value="1"/>
</dbReference>
<dbReference type="GO" id="GO:0006002">
    <property type="term" value="P:fructose 6-phosphate metabolic process"/>
    <property type="evidence" value="ECO:0007669"/>
    <property type="project" value="InterPro"/>
</dbReference>
<keyword evidence="5" id="KW-0460">Magnesium</keyword>
<evidence type="ECO:0000256" key="2">
    <source>
        <dbReference type="ARBA" id="ARBA00022679"/>
    </source>
</evidence>
<gene>
    <name evidence="7" type="ORF">S01H1_24295</name>
</gene>
<protein>
    <recommendedName>
        <fullName evidence="6">Phosphofructokinase domain-containing protein</fullName>
    </recommendedName>
</protein>
<evidence type="ECO:0000313" key="7">
    <source>
        <dbReference type="EMBL" id="GAF92872.1"/>
    </source>
</evidence>
<sequence length="70" mass="7751">MVKRLEFRALIVIGDDDMLHYAAYLSQQGVPIIAIPKTIHNNIHGTDYTLGFSTGLARGVSFIHELRALA</sequence>
<dbReference type="Gene3D" id="3.40.50.450">
    <property type="match status" value="1"/>
</dbReference>